<dbReference type="PROSITE" id="PS50011">
    <property type="entry name" value="PROTEIN_KINASE_DOM"/>
    <property type="match status" value="1"/>
</dbReference>
<feature type="domain" description="Protein kinase" evidence="1">
    <location>
        <begin position="1"/>
        <end position="274"/>
    </location>
</feature>
<dbReference type="PANTHER" id="PTHR48011:SF4">
    <property type="entry name" value="MITOGEN-ACTIVATED PROTEIN KINASE KINASE KINASE 19"/>
    <property type="match status" value="1"/>
</dbReference>
<keyword evidence="2" id="KW-0808">Transferase</keyword>
<reference evidence="2" key="1">
    <citation type="journal article" date="2020" name="Stud. Mycol.">
        <title>101 Dothideomycetes genomes: a test case for predicting lifestyles and emergence of pathogens.</title>
        <authorList>
            <person name="Haridas S."/>
            <person name="Albert R."/>
            <person name="Binder M."/>
            <person name="Bloem J."/>
            <person name="Labutti K."/>
            <person name="Salamov A."/>
            <person name="Andreopoulos B."/>
            <person name="Baker S."/>
            <person name="Barry K."/>
            <person name="Bills G."/>
            <person name="Bluhm B."/>
            <person name="Cannon C."/>
            <person name="Castanera R."/>
            <person name="Culley D."/>
            <person name="Daum C."/>
            <person name="Ezra D."/>
            <person name="Gonzalez J."/>
            <person name="Henrissat B."/>
            <person name="Kuo A."/>
            <person name="Liang C."/>
            <person name="Lipzen A."/>
            <person name="Lutzoni F."/>
            <person name="Magnuson J."/>
            <person name="Mondo S."/>
            <person name="Nolan M."/>
            <person name="Ohm R."/>
            <person name="Pangilinan J."/>
            <person name="Park H.-J."/>
            <person name="Ramirez L."/>
            <person name="Alfaro M."/>
            <person name="Sun H."/>
            <person name="Tritt A."/>
            <person name="Yoshinaga Y."/>
            <person name="Zwiers L.-H."/>
            <person name="Turgeon B."/>
            <person name="Goodwin S."/>
            <person name="Spatafora J."/>
            <person name="Crous P."/>
            <person name="Grigoriev I."/>
        </authorList>
    </citation>
    <scope>NUCLEOTIDE SEQUENCE</scope>
    <source>
        <strain evidence="2">CBS 207.26</strain>
    </source>
</reference>
<dbReference type="InterPro" id="IPR000719">
    <property type="entry name" value="Prot_kinase_dom"/>
</dbReference>
<evidence type="ECO:0000313" key="2">
    <source>
        <dbReference type="EMBL" id="KAF2192240.1"/>
    </source>
</evidence>
<dbReference type="OrthoDB" id="4062651at2759"/>
<dbReference type="EMBL" id="ML994615">
    <property type="protein sequence ID" value="KAF2192240.1"/>
    <property type="molecule type" value="Genomic_DNA"/>
</dbReference>
<dbReference type="PROSITE" id="PS00108">
    <property type="entry name" value="PROTEIN_KINASE_ST"/>
    <property type="match status" value="1"/>
</dbReference>
<protein>
    <submittedName>
        <fullName evidence="2">Kinase-like protein</fullName>
    </submittedName>
</protein>
<dbReference type="PANTHER" id="PTHR48011">
    <property type="entry name" value="CCR4-NOT TRANSCRIPTIONAL COMPLEX SUBUNIT CAF120-RELATED"/>
    <property type="match status" value="1"/>
</dbReference>
<dbReference type="CDD" id="cd00180">
    <property type="entry name" value="PKc"/>
    <property type="match status" value="1"/>
</dbReference>
<sequence>MGGTLQSNLDLAIFYTGDNSTKENELGPSQDMSSDVDKELGRDQVGAFHRRLTQLNLAHFTLDSISNNLLPIKPIENIDIGAYAVVNSVEQNGRLLARKSTALLSCDLEAYLAQHVEATEPATGYHKLIWKWLRCPANALAFVHSKSVRHKDIKTRNILVKDFEVIFADFGSSHAFLDEGTKVTEGPTFGHTLMYCAPEVVSWEKCSRSADIFSLGCVYTEMALYLDVILPMSATNPEPSPTASSTSDTIQACFKSYTGDYMTTCSKRYYMQWD</sequence>
<keyword evidence="2" id="KW-0418">Kinase</keyword>
<organism evidence="2 3">
    <name type="scientific">Zopfia rhizophila CBS 207.26</name>
    <dbReference type="NCBI Taxonomy" id="1314779"/>
    <lineage>
        <taxon>Eukaryota</taxon>
        <taxon>Fungi</taxon>
        <taxon>Dikarya</taxon>
        <taxon>Ascomycota</taxon>
        <taxon>Pezizomycotina</taxon>
        <taxon>Dothideomycetes</taxon>
        <taxon>Dothideomycetes incertae sedis</taxon>
        <taxon>Zopfiaceae</taxon>
        <taxon>Zopfia</taxon>
    </lineage>
</organism>
<dbReference type="InterPro" id="IPR011009">
    <property type="entry name" value="Kinase-like_dom_sf"/>
</dbReference>
<dbReference type="GO" id="GO:0005524">
    <property type="term" value="F:ATP binding"/>
    <property type="evidence" value="ECO:0007669"/>
    <property type="project" value="InterPro"/>
</dbReference>
<dbReference type="Proteomes" id="UP000800200">
    <property type="component" value="Unassembled WGS sequence"/>
</dbReference>
<dbReference type="GO" id="GO:0007165">
    <property type="term" value="P:signal transduction"/>
    <property type="evidence" value="ECO:0007669"/>
    <property type="project" value="TreeGrafter"/>
</dbReference>
<dbReference type="SUPFAM" id="SSF56112">
    <property type="entry name" value="Protein kinase-like (PK-like)"/>
    <property type="match status" value="1"/>
</dbReference>
<accession>A0A6A6EQ81</accession>
<dbReference type="GO" id="GO:0004672">
    <property type="term" value="F:protein kinase activity"/>
    <property type="evidence" value="ECO:0007669"/>
    <property type="project" value="InterPro"/>
</dbReference>
<gene>
    <name evidence="2" type="ORF">K469DRAFT_694372</name>
</gene>
<evidence type="ECO:0000313" key="3">
    <source>
        <dbReference type="Proteomes" id="UP000800200"/>
    </source>
</evidence>
<dbReference type="InterPro" id="IPR008271">
    <property type="entry name" value="Ser/Thr_kinase_AS"/>
</dbReference>
<dbReference type="Pfam" id="PF00069">
    <property type="entry name" value="Pkinase"/>
    <property type="match status" value="1"/>
</dbReference>
<proteinExistence type="predicted"/>
<dbReference type="InterPro" id="IPR052751">
    <property type="entry name" value="Plant_MAPKKK"/>
</dbReference>
<evidence type="ECO:0000259" key="1">
    <source>
        <dbReference type="PROSITE" id="PS50011"/>
    </source>
</evidence>
<keyword evidence="3" id="KW-1185">Reference proteome</keyword>
<dbReference type="Gene3D" id="1.10.510.10">
    <property type="entry name" value="Transferase(Phosphotransferase) domain 1"/>
    <property type="match status" value="1"/>
</dbReference>
<dbReference type="AlphaFoldDB" id="A0A6A6EQ81"/>
<name>A0A6A6EQ81_9PEZI</name>
<dbReference type="SMART" id="SM00220">
    <property type="entry name" value="S_TKc"/>
    <property type="match status" value="1"/>
</dbReference>